<protein>
    <recommendedName>
        <fullName evidence="1">D-alanyl-D-alanine carboxypeptidase-like core domain-containing protein</fullName>
    </recommendedName>
</protein>
<dbReference type="Gene3D" id="3.30.1380.10">
    <property type="match status" value="1"/>
</dbReference>
<name>A0A839RNH1_9ACTN</name>
<dbReference type="GO" id="GO:0008233">
    <property type="term" value="F:peptidase activity"/>
    <property type="evidence" value="ECO:0007669"/>
    <property type="project" value="InterPro"/>
</dbReference>
<dbReference type="InterPro" id="IPR052179">
    <property type="entry name" value="DD-CPase-like"/>
</dbReference>
<feature type="domain" description="D-alanyl-D-alanine carboxypeptidase-like core" evidence="1">
    <location>
        <begin position="54"/>
        <end position="149"/>
    </location>
</feature>
<dbReference type="Pfam" id="PF02557">
    <property type="entry name" value="VanY"/>
    <property type="match status" value="1"/>
</dbReference>
<dbReference type="Proteomes" id="UP000567922">
    <property type="component" value="Unassembled WGS sequence"/>
</dbReference>
<sequence length="215" mass="22978">MTIPMINGGNFRRTAAAGLTLMLFALGVLALTGQNHHVAPVSVRLTSNSGTAGLDPVLARAFLAAQADASREGVPLWITSGKRSHAEQQQLWENGVRAHGSPDAARRWVLPPDESAHVSGHAIDVGPVEGARWLERNGARYGLCRTYENEWWHFELATVPGGICPPMVPDASWPRPTTLSDGGTGTLSIELPDIPGLAELVTAAETELATFFNLD</sequence>
<dbReference type="PANTHER" id="PTHR34385:SF1">
    <property type="entry name" value="PEPTIDOGLYCAN L-ALANYL-D-GLUTAMATE ENDOPEPTIDASE CWLK"/>
    <property type="match status" value="1"/>
</dbReference>
<accession>A0A839RNH1</accession>
<dbReference type="EMBL" id="JACHWS010000003">
    <property type="protein sequence ID" value="MBB3038532.1"/>
    <property type="molecule type" value="Genomic_DNA"/>
</dbReference>
<dbReference type="CDD" id="cd14846">
    <property type="entry name" value="Peptidase_M15_like"/>
    <property type="match status" value="1"/>
</dbReference>
<evidence type="ECO:0000313" key="2">
    <source>
        <dbReference type="EMBL" id="MBB3038532.1"/>
    </source>
</evidence>
<dbReference type="GO" id="GO:0006508">
    <property type="term" value="P:proteolysis"/>
    <property type="evidence" value="ECO:0007669"/>
    <property type="project" value="InterPro"/>
</dbReference>
<dbReference type="InterPro" id="IPR009045">
    <property type="entry name" value="Zn_M74/Hedgehog-like"/>
</dbReference>
<dbReference type="InterPro" id="IPR003709">
    <property type="entry name" value="VanY-like_core_dom"/>
</dbReference>
<dbReference type="AlphaFoldDB" id="A0A839RNH1"/>
<gene>
    <name evidence="2" type="ORF">FHU29_003001</name>
</gene>
<organism evidence="2 3">
    <name type="scientific">Hoyosella altamirensis</name>
    <dbReference type="NCBI Taxonomy" id="616997"/>
    <lineage>
        <taxon>Bacteria</taxon>
        <taxon>Bacillati</taxon>
        <taxon>Actinomycetota</taxon>
        <taxon>Actinomycetes</taxon>
        <taxon>Mycobacteriales</taxon>
        <taxon>Hoyosellaceae</taxon>
        <taxon>Hoyosella</taxon>
    </lineage>
</organism>
<keyword evidence="3" id="KW-1185">Reference proteome</keyword>
<reference evidence="2 3" key="1">
    <citation type="submission" date="2020-08" db="EMBL/GenBank/DDBJ databases">
        <title>Sequencing the genomes of 1000 actinobacteria strains.</title>
        <authorList>
            <person name="Klenk H.-P."/>
        </authorList>
    </citation>
    <scope>NUCLEOTIDE SEQUENCE [LARGE SCALE GENOMIC DNA]</scope>
    <source>
        <strain evidence="2 3">DSM 45258</strain>
    </source>
</reference>
<evidence type="ECO:0000313" key="3">
    <source>
        <dbReference type="Proteomes" id="UP000567922"/>
    </source>
</evidence>
<evidence type="ECO:0000259" key="1">
    <source>
        <dbReference type="Pfam" id="PF02557"/>
    </source>
</evidence>
<dbReference type="PANTHER" id="PTHR34385">
    <property type="entry name" value="D-ALANYL-D-ALANINE CARBOXYPEPTIDASE"/>
    <property type="match status" value="1"/>
</dbReference>
<comment type="caution">
    <text evidence="2">The sequence shown here is derived from an EMBL/GenBank/DDBJ whole genome shotgun (WGS) entry which is preliminary data.</text>
</comment>
<proteinExistence type="predicted"/>
<dbReference type="SUPFAM" id="SSF55166">
    <property type="entry name" value="Hedgehog/DD-peptidase"/>
    <property type="match status" value="1"/>
</dbReference>